<organism evidence="2 4">
    <name type="scientific">Tepidimonas ignava</name>
    <dbReference type="NCBI Taxonomy" id="114249"/>
    <lineage>
        <taxon>Bacteria</taxon>
        <taxon>Pseudomonadati</taxon>
        <taxon>Pseudomonadota</taxon>
        <taxon>Betaproteobacteria</taxon>
        <taxon>Burkholderiales</taxon>
        <taxon>Tepidimonas</taxon>
    </lineage>
</organism>
<protein>
    <recommendedName>
        <fullName evidence="6">DUF484 family protein</fullName>
    </recommendedName>
</protein>
<proteinExistence type="predicted"/>
<dbReference type="InterPro" id="IPR029016">
    <property type="entry name" value="GAF-like_dom_sf"/>
</dbReference>
<dbReference type="Pfam" id="PF04340">
    <property type="entry name" value="DUF484"/>
    <property type="match status" value="1"/>
</dbReference>
<keyword evidence="1" id="KW-0175">Coiled coil</keyword>
<evidence type="ECO:0008006" key="6">
    <source>
        <dbReference type="Google" id="ProtNLM"/>
    </source>
</evidence>
<evidence type="ECO:0000313" key="2">
    <source>
        <dbReference type="EMBL" id="TCS98326.1"/>
    </source>
</evidence>
<dbReference type="PANTHER" id="PTHR38765:SF1">
    <property type="entry name" value="DUF484 DOMAIN-CONTAINING PROTEIN"/>
    <property type="match status" value="1"/>
</dbReference>
<dbReference type="InterPro" id="IPR007435">
    <property type="entry name" value="DUF484"/>
</dbReference>
<dbReference type="EMBL" id="SMAH01000005">
    <property type="protein sequence ID" value="TCS98326.1"/>
    <property type="molecule type" value="Genomic_DNA"/>
</dbReference>
<dbReference type="Proteomes" id="UP000315577">
    <property type="component" value="Unassembled WGS sequence"/>
</dbReference>
<dbReference type="RefSeq" id="WP_132962205.1">
    <property type="nucleotide sequence ID" value="NZ_DAIPFN010000024.1"/>
</dbReference>
<comment type="caution">
    <text evidence="2">The sequence shown here is derived from an EMBL/GenBank/DDBJ whole genome shotgun (WGS) entry which is preliminary data.</text>
</comment>
<gene>
    <name evidence="2" type="ORF">EDC36_10582</name>
    <name evidence="3" type="ORF">Tigna_01562</name>
</gene>
<dbReference type="Gene3D" id="3.30.450.40">
    <property type="match status" value="1"/>
</dbReference>
<evidence type="ECO:0000313" key="4">
    <source>
        <dbReference type="Proteomes" id="UP000295536"/>
    </source>
</evidence>
<dbReference type="OrthoDB" id="8525200at2"/>
<keyword evidence="5" id="KW-1185">Reference proteome</keyword>
<dbReference type="Proteomes" id="UP000295536">
    <property type="component" value="Unassembled WGS sequence"/>
</dbReference>
<sequence length="232" mass="25078">MNAPAALQPITEDDIAQFLLNRPDFFERHAELLAAVQLTSPLTGRAVSLLERQVEILRERLRQWERRAADMVRHGQDNQALLDRLHRWTCTLLAEPDAGALPARIVEGLQQTFAVPQVALRLWGVAPAWAEAPWTAPVDDEVRAFAQSLPQPYVGANPGVQAVQWLDDPAAAASVALLPLRPAAQAAACGLLVLASPDPQRFAADAGTDIVQRLAELAGAAVQRLVEPAAAH</sequence>
<dbReference type="AlphaFoldDB" id="A0A4R3LKP0"/>
<name>A0A4R3LKP0_9BURK</name>
<feature type="coiled-coil region" evidence="1">
    <location>
        <begin position="47"/>
        <end position="74"/>
    </location>
</feature>
<dbReference type="EMBL" id="VJNC01000009">
    <property type="protein sequence ID" value="TSE21835.1"/>
    <property type="molecule type" value="Genomic_DNA"/>
</dbReference>
<reference evidence="2 4" key="1">
    <citation type="submission" date="2019-03" db="EMBL/GenBank/DDBJ databases">
        <title>Genomic Encyclopedia of Type Strains, Phase IV (KMG-IV): sequencing the most valuable type-strain genomes for metagenomic binning, comparative biology and taxonomic classification.</title>
        <authorList>
            <person name="Goeker M."/>
        </authorList>
    </citation>
    <scope>NUCLEOTIDE SEQUENCE [LARGE SCALE GENOMIC DNA]</scope>
    <source>
        <strain evidence="2 4">DSM 12034</strain>
    </source>
</reference>
<evidence type="ECO:0000256" key="1">
    <source>
        <dbReference type="SAM" id="Coils"/>
    </source>
</evidence>
<reference evidence="3 5" key="2">
    <citation type="submission" date="2019-07" db="EMBL/GenBank/DDBJ databases">
        <title>Tepidimonas ignava SPS-1037 draft genome.</title>
        <authorList>
            <person name="Da Costa M.S."/>
            <person name="Froufe H.J.C."/>
            <person name="Egas C."/>
            <person name="Albuquerque L."/>
        </authorList>
    </citation>
    <scope>NUCLEOTIDE SEQUENCE [LARGE SCALE GENOMIC DNA]</scope>
    <source>
        <strain evidence="3 5">SPS-1037</strain>
    </source>
</reference>
<dbReference type="PANTHER" id="PTHR38765">
    <property type="entry name" value="DUF484 DOMAIN-CONTAINING PROTEIN"/>
    <property type="match status" value="1"/>
</dbReference>
<accession>A0A4R3LKP0</accession>
<evidence type="ECO:0000313" key="3">
    <source>
        <dbReference type="EMBL" id="TSE21835.1"/>
    </source>
</evidence>
<evidence type="ECO:0000313" key="5">
    <source>
        <dbReference type="Proteomes" id="UP000315577"/>
    </source>
</evidence>